<accession>A0A5A7R7G4</accession>
<sequence>MVKRRLYDDDDGGGGSGSHQTAPSYGCFDGKNGDGGGAGDIKAGAMPLIRYNCCISHSETSKLPSPVTDPATRIQIGFHNKLRGKKNPLCLLQIVNHTKSTVISGVVHGFLLNLRTQKAV</sequence>
<feature type="region of interest" description="Disordered" evidence="1">
    <location>
        <begin position="1"/>
        <end position="26"/>
    </location>
</feature>
<dbReference type="AlphaFoldDB" id="A0A5A7R7G4"/>
<dbReference type="Proteomes" id="UP000325081">
    <property type="component" value="Unassembled WGS sequence"/>
</dbReference>
<organism evidence="2 3">
    <name type="scientific">Striga asiatica</name>
    <name type="common">Asiatic witchweed</name>
    <name type="synonym">Buchnera asiatica</name>
    <dbReference type="NCBI Taxonomy" id="4170"/>
    <lineage>
        <taxon>Eukaryota</taxon>
        <taxon>Viridiplantae</taxon>
        <taxon>Streptophyta</taxon>
        <taxon>Embryophyta</taxon>
        <taxon>Tracheophyta</taxon>
        <taxon>Spermatophyta</taxon>
        <taxon>Magnoliopsida</taxon>
        <taxon>eudicotyledons</taxon>
        <taxon>Gunneridae</taxon>
        <taxon>Pentapetalae</taxon>
        <taxon>asterids</taxon>
        <taxon>lamiids</taxon>
        <taxon>Lamiales</taxon>
        <taxon>Orobanchaceae</taxon>
        <taxon>Buchnereae</taxon>
        <taxon>Striga</taxon>
    </lineage>
</organism>
<reference evidence="3" key="1">
    <citation type="journal article" date="2019" name="Curr. Biol.">
        <title>Genome Sequence of Striga asiatica Provides Insight into the Evolution of Plant Parasitism.</title>
        <authorList>
            <person name="Yoshida S."/>
            <person name="Kim S."/>
            <person name="Wafula E.K."/>
            <person name="Tanskanen J."/>
            <person name="Kim Y.M."/>
            <person name="Honaas L."/>
            <person name="Yang Z."/>
            <person name="Spallek T."/>
            <person name="Conn C.E."/>
            <person name="Ichihashi Y."/>
            <person name="Cheong K."/>
            <person name="Cui S."/>
            <person name="Der J.P."/>
            <person name="Gundlach H."/>
            <person name="Jiao Y."/>
            <person name="Hori C."/>
            <person name="Ishida J.K."/>
            <person name="Kasahara H."/>
            <person name="Kiba T."/>
            <person name="Kim M.S."/>
            <person name="Koo N."/>
            <person name="Laohavisit A."/>
            <person name="Lee Y.H."/>
            <person name="Lumba S."/>
            <person name="McCourt P."/>
            <person name="Mortimer J.C."/>
            <person name="Mutuku J.M."/>
            <person name="Nomura T."/>
            <person name="Sasaki-Sekimoto Y."/>
            <person name="Seto Y."/>
            <person name="Wang Y."/>
            <person name="Wakatake T."/>
            <person name="Sakakibara H."/>
            <person name="Demura T."/>
            <person name="Yamaguchi S."/>
            <person name="Yoneyama K."/>
            <person name="Manabe R.I."/>
            <person name="Nelson D.C."/>
            <person name="Schulman A.H."/>
            <person name="Timko M.P."/>
            <person name="dePamphilis C.W."/>
            <person name="Choi D."/>
            <person name="Shirasu K."/>
        </authorList>
    </citation>
    <scope>NUCLEOTIDE SEQUENCE [LARGE SCALE GENOMIC DNA]</scope>
    <source>
        <strain evidence="3">cv. UVA1</strain>
    </source>
</reference>
<evidence type="ECO:0000313" key="2">
    <source>
        <dbReference type="EMBL" id="GER53673.1"/>
    </source>
</evidence>
<proteinExistence type="predicted"/>
<keyword evidence="3" id="KW-1185">Reference proteome</keyword>
<name>A0A5A7R7G4_STRAF</name>
<gene>
    <name evidence="2" type="ORF">STAS_31209</name>
</gene>
<dbReference type="EMBL" id="BKCP01010626">
    <property type="protein sequence ID" value="GER53673.1"/>
    <property type="molecule type" value="Genomic_DNA"/>
</dbReference>
<comment type="caution">
    <text evidence="2">The sequence shown here is derived from an EMBL/GenBank/DDBJ whole genome shotgun (WGS) entry which is preliminary data.</text>
</comment>
<evidence type="ECO:0000256" key="1">
    <source>
        <dbReference type="SAM" id="MobiDB-lite"/>
    </source>
</evidence>
<evidence type="ECO:0000313" key="3">
    <source>
        <dbReference type="Proteomes" id="UP000325081"/>
    </source>
</evidence>
<protein>
    <submittedName>
        <fullName evidence="2">Phosphoribosylaminoimidazole-succinocarboxamidesynthase</fullName>
    </submittedName>
</protein>